<sequence>MSGYIYNIDNISNIVLYWAKNIFVIENNIYKSYSEKIYFSLMSIKEDKVDNYKTKLLEILDWIVHAFQFIKSNKEKIKNYYNENILDNILLEEPEHYELYIKDKILFCSLLYLCKNKNSIISSLI</sequence>
<reference evidence="1 2" key="1">
    <citation type="journal article" date="2009" name="PLoS ONE">
        <title>Genome sequence of the pathogenic intestinal spirochete Brachyspira hyodysenteriae reveals adaptations to its lifestyle in the porcine large intestine.</title>
        <authorList>
            <person name="Bellgard M.I."/>
            <person name="Wanchanthuek P."/>
            <person name="La T."/>
            <person name="Ryan K."/>
            <person name="Moolhuijzen P."/>
            <person name="Albertyn Z."/>
            <person name="Shaban B."/>
            <person name="Motro Y."/>
            <person name="Dunn D.S."/>
            <person name="Schibeci D."/>
            <person name="Hunter A."/>
            <person name="Barrero R."/>
            <person name="Phillips N.D."/>
            <person name="Hampson D.J."/>
        </authorList>
    </citation>
    <scope>NUCLEOTIDE SEQUENCE [LARGE SCALE GENOMIC DNA]</scope>
    <source>
        <strain evidence="2">ATCC 49526 / WA1</strain>
    </source>
</reference>
<dbReference type="STRING" id="565034.BHWA1_01631"/>
<dbReference type="KEGG" id="bhy:BHWA1_01631"/>
<protein>
    <submittedName>
        <fullName evidence="1">Uncharacterized protein</fullName>
    </submittedName>
</protein>
<organism evidence="1 2">
    <name type="scientific">Brachyspira hyodysenteriae (strain ATCC 49526 / WA1)</name>
    <dbReference type="NCBI Taxonomy" id="565034"/>
    <lineage>
        <taxon>Bacteria</taxon>
        <taxon>Pseudomonadati</taxon>
        <taxon>Spirochaetota</taxon>
        <taxon>Spirochaetia</taxon>
        <taxon>Brachyspirales</taxon>
        <taxon>Brachyspiraceae</taxon>
        <taxon>Brachyspira</taxon>
    </lineage>
</organism>
<dbReference type="EMBL" id="CP001357">
    <property type="protein sequence ID" value="ACN84101.1"/>
    <property type="molecule type" value="Genomic_DNA"/>
</dbReference>
<evidence type="ECO:0000313" key="1">
    <source>
        <dbReference type="EMBL" id="ACN84101.1"/>
    </source>
</evidence>
<gene>
    <name evidence="1" type="ordered locus">BHWA1_01631</name>
</gene>
<dbReference type="GeneID" id="63962728"/>
<dbReference type="Proteomes" id="UP000001803">
    <property type="component" value="Chromosome"/>
</dbReference>
<name>A0A3B6VES9_BRAHW</name>
<dbReference type="RefSeq" id="WP_012671143.1">
    <property type="nucleotide sequence ID" value="NC_012225.1"/>
</dbReference>
<keyword evidence="2" id="KW-1185">Reference proteome</keyword>
<proteinExistence type="predicted"/>
<accession>A0A3B6VES9</accession>
<evidence type="ECO:0000313" key="2">
    <source>
        <dbReference type="Proteomes" id="UP000001803"/>
    </source>
</evidence>
<dbReference type="AlphaFoldDB" id="A0A3B6VES9"/>